<feature type="region of interest" description="Disordered" evidence="1">
    <location>
        <begin position="40"/>
        <end position="225"/>
    </location>
</feature>
<feature type="compositionally biased region" description="Polar residues" evidence="1">
    <location>
        <begin position="123"/>
        <end position="151"/>
    </location>
</feature>
<feature type="compositionally biased region" description="Polar residues" evidence="1">
    <location>
        <begin position="40"/>
        <end position="52"/>
    </location>
</feature>
<evidence type="ECO:0000313" key="3">
    <source>
        <dbReference type="EMBL" id="EKX73342.1"/>
    </source>
</evidence>
<feature type="compositionally biased region" description="Polar residues" evidence="1">
    <location>
        <begin position="179"/>
        <end position="188"/>
    </location>
</feature>
<protein>
    <submittedName>
        <fullName evidence="3">Signal peptide containing protein</fullName>
    </submittedName>
</protein>
<sequence length="443" mass="48300">MRVLAVLWTVCLVRLCSAGCFGCFGKGKTNDRVTVQAVQGGSREASTGNLRSPPQKPVNFPNDKTLEQVKDKEVQELNKPARDVSGRSSVTTTGSSLEDAEKPLSSQTTTTLPRSRYTDLSRAPQTRDSGETVTAQGGTSSTVATRTGTNSEVDEEQHSYGASQSSGNSSRSPQKPVEQPNQTATSTPQVPPSPANTTSSITSQAGAPKPTTPITLDLSNPDKSKVNMDIKDSNGVVFSEITPKDTSKITTVVDGPTSIWTASGKEEFVFVKHHKKGDSILLTILLKDDNGYTDKYFEKNSSNWNEIKQDEFNGKLATLMGEVLDLSNPDTSKILVHTENASGLSFQGYYPKDTSKITSVVDANKELWNGGANDRCLSCLIYKKGSMELLKIVVVEKNSIAYKYFEKNADGGWKDLQQEEFDKKLKDLKSEVYVLRVLPQLAY</sequence>
<feature type="compositionally biased region" description="Basic and acidic residues" evidence="1">
    <location>
        <begin position="64"/>
        <end position="85"/>
    </location>
</feature>
<dbReference type="KEGG" id="beq:BEWA_053980"/>
<feature type="chain" id="PRO_5003952554" evidence="2">
    <location>
        <begin position="19"/>
        <end position="443"/>
    </location>
</feature>
<dbReference type="RefSeq" id="XP_004832794.1">
    <property type="nucleotide sequence ID" value="XM_004832737.1"/>
</dbReference>
<accession>L1LD38</accession>
<keyword evidence="2" id="KW-0732">Signal</keyword>
<dbReference type="GeneID" id="15802949"/>
<dbReference type="OrthoDB" id="360827at2759"/>
<reference evidence="3 4" key="1">
    <citation type="journal article" date="2012" name="BMC Genomics">
        <title>Comparative genomic analysis and phylogenetic position of Theileria equi.</title>
        <authorList>
            <person name="Kappmeyer L.S."/>
            <person name="Thiagarajan M."/>
            <person name="Herndon D.R."/>
            <person name="Ramsay J.D."/>
            <person name="Caler E."/>
            <person name="Djikeng A."/>
            <person name="Gillespie J.J."/>
            <person name="Lau A.O."/>
            <person name="Roalson E.H."/>
            <person name="Silva J.C."/>
            <person name="Silva M.G."/>
            <person name="Suarez C.E."/>
            <person name="Ueti M.W."/>
            <person name="Nene V.M."/>
            <person name="Mealey R.H."/>
            <person name="Knowles D.P."/>
            <person name="Brayton K.A."/>
        </authorList>
    </citation>
    <scope>NUCLEOTIDE SEQUENCE [LARGE SCALE GENOMIC DNA]</scope>
    <source>
        <strain evidence="3 4">WA</strain>
    </source>
</reference>
<dbReference type="Pfam" id="PF04385">
    <property type="entry name" value="FAINT"/>
    <property type="match status" value="2"/>
</dbReference>
<evidence type="ECO:0000256" key="2">
    <source>
        <dbReference type="SAM" id="SignalP"/>
    </source>
</evidence>
<comment type="caution">
    <text evidence="3">The sequence shown here is derived from an EMBL/GenBank/DDBJ whole genome shotgun (WGS) entry which is preliminary data.</text>
</comment>
<dbReference type="EMBL" id="ACOU01000003">
    <property type="protein sequence ID" value="EKX73342.1"/>
    <property type="molecule type" value="Genomic_DNA"/>
</dbReference>
<feature type="compositionally biased region" description="Low complexity" evidence="1">
    <location>
        <begin position="159"/>
        <end position="172"/>
    </location>
</feature>
<feature type="compositionally biased region" description="Polar residues" evidence="1">
    <location>
        <begin position="195"/>
        <end position="205"/>
    </location>
</feature>
<keyword evidence="4" id="KW-1185">Reference proteome</keyword>
<evidence type="ECO:0000313" key="4">
    <source>
        <dbReference type="Proteomes" id="UP000031512"/>
    </source>
</evidence>
<evidence type="ECO:0000256" key="1">
    <source>
        <dbReference type="SAM" id="MobiDB-lite"/>
    </source>
</evidence>
<feature type="signal peptide" evidence="2">
    <location>
        <begin position="1"/>
        <end position="18"/>
    </location>
</feature>
<feature type="compositionally biased region" description="Low complexity" evidence="1">
    <location>
        <begin position="86"/>
        <end position="96"/>
    </location>
</feature>
<dbReference type="AlphaFoldDB" id="L1LD38"/>
<gene>
    <name evidence="3" type="ORF">BEWA_053980</name>
</gene>
<organism evidence="3 4">
    <name type="scientific">Theileria equi strain WA</name>
    <dbReference type="NCBI Taxonomy" id="1537102"/>
    <lineage>
        <taxon>Eukaryota</taxon>
        <taxon>Sar</taxon>
        <taxon>Alveolata</taxon>
        <taxon>Apicomplexa</taxon>
        <taxon>Aconoidasida</taxon>
        <taxon>Piroplasmida</taxon>
        <taxon>Theileriidae</taxon>
        <taxon>Theileria</taxon>
    </lineage>
</organism>
<name>L1LD38_THEEQ</name>
<feature type="compositionally biased region" description="Polar residues" evidence="1">
    <location>
        <begin position="104"/>
        <end position="113"/>
    </location>
</feature>
<dbReference type="Proteomes" id="UP000031512">
    <property type="component" value="Unassembled WGS sequence"/>
</dbReference>
<dbReference type="InterPro" id="IPR007480">
    <property type="entry name" value="DUF529"/>
</dbReference>
<proteinExistence type="predicted"/>
<dbReference type="VEuPathDB" id="PiroplasmaDB:BEWA_053980"/>